<name>A0A6F8T1S4_9GAMM</name>
<evidence type="ECO:0000256" key="3">
    <source>
        <dbReference type="ARBA" id="ARBA00022692"/>
    </source>
</evidence>
<keyword evidence="2" id="KW-0813">Transport</keyword>
<evidence type="ECO:0000256" key="6">
    <source>
        <dbReference type="SAM" id="Phobius"/>
    </source>
</evidence>
<evidence type="ECO:0000256" key="2">
    <source>
        <dbReference type="ARBA" id="ARBA00022448"/>
    </source>
</evidence>
<dbReference type="InterPro" id="IPR036259">
    <property type="entry name" value="MFS_trans_sf"/>
</dbReference>
<dbReference type="InterPro" id="IPR050814">
    <property type="entry name" value="Myo-inositol_Transporter"/>
</dbReference>
<dbReference type="EMBL" id="AP022839">
    <property type="protein sequence ID" value="BCA94110.1"/>
    <property type="molecule type" value="Genomic_DNA"/>
</dbReference>
<comment type="subcellular location">
    <subcellularLocation>
        <location evidence="1">Membrane</location>
    </subcellularLocation>
</comment>
<dbReference type="Gene3D" id="1.20.1250.20">
    <property type="entry name" value="MFS general substrate transporter like domains"/>
    <property type="match status" value="1"/>
</dbReference>
<gene>
    <name evidence="8" type="ORF">TUM19329_04710</name>
</gene>
<keyword evidence="9" id="KW-1185">Reference proteome</keyword>
<keyword evidence="4 6" id="KW-1133">Transmembrane helix</keyword>
<accession>A0A6F8T1S4</accession>
<feature type="transmembrane region" description="Helical" evidence="6">
    <location>
        <begin position="30"/>
        <end position="50"/>
    </location>
</feature>
<organism evidence="8 9">
    <name type="scientific">Legionella antarctica</name>
    <dbReference type="NCBI Taxonomy" id="2708020"/>
    <lineage>
        <taxon>Bacteria</taxon>
        <taxon>Pseudomonadati</taxon>
        <taxon>Pseudomonadota</taxon>
        <taxon>Gammaproteobacteria</taxon>
        <taxon>Legionellales</taxon>
        <taxon>Legionellaceae</taxon>
        <taxon>Legionella</taxon>
    </lineage>
</organism>
<keyword evidence="5 6" id="KW-0472">Membrane</keyword>
<dbReference type="InterPro" id="IPR005828">
    <property type="entry name" value="MFS_sugar_transport-like"/>
</dbReference>
<evidence type="ECO:0000256" key="5">
    <source>
        <dbReference type="ARBA" id="ARBA00023136"/>
    </source>
</evidence>
<dbReference type="Pfam" id="PF00083">
    <property type="entry name" value="Sugar_tr"/>
    <property type="match status" value="1"/>
</dbReference>
<keyword evidence="3 6" id="KW-0812">Transmembrane</keyword>
<reference evidence="8" key="1">
    <citation type="journal article" date="2020" name="Microbiol. Resour. Announc.">
        <title>Complete Genome Sequence of Novel Psychrotolerant Legionella Strain TUM19329, Isolated from Antarctic Lake Sediment.</title>
        <authorList>
            <person name="Shimada S."/>
            <person name="Nakai R."/>
            <person name="Aoki K."/>
            <person name="Shimoeda N."/>
            <person name="Ohno G."/>
            <person name="Miyazaki Y."/>
            <person name="Kudoh S."/>
            <person name="Imura S."/>
            <person name="Watanabe K."/>
            <person name="Ishii Y."/>
            <person name="Tateda K."/>
        </authorList>
    </citation>
    <scope>NUCLEOTIDE SEQUENCE [LARGE SCALE GENOMIC DNA]</scope>
    <source>
        <strain evidence="8">TUM19329</strain>
    </source>
</reference>
<sequence>MGLSSMSNWTFNTVVIFSFPLLQSSMGIEYTFALYAAICFVGLIYTYFYMPETKNISLEQIENYVMSGKPLRFLGRERESMVTGSVKPDSSLVPSIN</sequence>
<dbReference type="GO" id="GO:0022857">
    <property type="term" value="F:transmembrane transporter activity"/>
    <property type="evidence" value="ECO:0007669"/>
    <property type="project" value="InterPro"/>
</dbReference>
<dbReference type="PROSITE" id="PS50850">
    <property type="entry name" value="MFS"/>
    <property type="match status" value="1"/>
</dbReference>
<evidence type="ECO:0000259" key="7">
    <source>
        <dbReference type="PROSITE" id="PS50850"/>
    </source>
</evidence>
<dbReference type="Proteomes" id="UP000502894">
    <property type="component" value="Chromosome"/>
</dbReference>
<proteinExistence type="predicted"/>
<dbReference type="AlphaFoldDB" id="A0A6F8T1S4"/>
<evidence type="ECO:0000256" key="1">
    <source>
        <dbReference type="ARBA" id="ARBA00004370"/>
    </source>
</evidence>
<evidence type="ECO:0000256" key="4">
    <source>
        <dbReference type="ARBA" id="ARBA00022989"/>
    </source>
</evidence>
<dbReference type="PANTHER" id="PTHR48020">
    <property type="entry name" value="PROTON MYO-INOSITOL COTRANSPORTER"/>
    <property type="match status" value="1"/>
</dbReference>
<protein>
    <recommendedName>
        <fullName evidence="7">Major facilitator superfamily (MFS) profile domain-containing protein</fullName>
    </recommendedName>
</protein>
<dbReference type="KEGG" id="lant:TUM19329_04710"/>
<feature type="domain" description="Major facilitator superfamily (MFS) profile" evidence="7">
    <location>
        <begin position="1"/>
        <end position="54"/>
    </location>
</feature>
<dbReference type="SUPFAM" id="SSF103473">
    <property type="entry name" value="MFS general substrate transporter"/>
    <property type="match status" value="1"/>
</dbReference>
<dbReference type="PANTHER" id="PTHR48020:SF12">
    <property type="entry name" value="PROTON MYO-INOSITOL COTRANSPORTER"/>
    <property type="match status" value="1"/>
</dbReference>
<dbReference type="InterPro" id="IPR020846">
    <property type="entry name" value="MFS_dom"/>
</dbReference>
<evidence type="ECO:0000313" key="8">
    <source>
        <dbReference type="EMBL" id="BCA94110.1"/>
    </source>
</evidence>
<dbReference type="GO" id="GO:0016020">
    <property type="term" value="C:membrane"/>
    <property type="evidence" value="ECO:0007669"/>
    <property type="project" value="UniProtKB-SubCell"/>
</dbReference>
<evidence type="ECO:0000313" key="9">
    <source>
        <dbReference type="Proteomes" id="UP000502894"/>
    </source>
</evidence>